<proteinExistence type="predicted"/>
<reference evidence="10 11" key="1">
    <citation type="submission" date="2020-07" db="EMBL/GenBank/DDBJ databases">
        <title>Sequencing the genomes of 1000 actinobacteria strains.</title>
        <authorList>
            <person name="Klenk H.-P."/>
        </authorList>
    </citation>
    <scope>NUCLEOTIDE SEQUENCE [LARGE SCALE GENOMIC DNA]</scope>
    <source>
        <strain evidence="10 11">DSM 24552</strain>
    </source>
</reference>
<evidence type="ECO:0000256" key="2">
    <source>
        <dbReference type="ARBA" id="ARBA00022448"/>
    </source>
</evidence>
<organism evidence="10 11">
    <name type="scientific">Nocardioides perillae</name>
    <dbReference type="NCBI Taxonomy" id="1119534"/>
    <lineage>
        <taxon>Bacteria</taxon>
        <taxon>Bacillati</taxon>
        <taxon>Actinomycetota</taxon>
        <taxon>Actinomycetes</taxon>
        <taxon>Propionibacteriales</taxon>
        <taxon>Nocardioidaceae</taxon>
        <taxon>Nocardioides</taxon>
    </lineage>
</organism>
<evidence type="ECO:0000256" key="6">
    <source>
        <dbReference type="ARBA" id="ARBA00023010"/>
    </source>
</evidence>
<comment type="caution">
    <text evidence="10">The sequence shown here is derived from an EMBL/GenBank/DDBJ whole genome shotgun (WGS) entry which is preliminary data.</text>
</comment>
<evidence type="ECO:0000256" key="1">
    <source>
        <dbReference type="ARBA" id="ARBA00004167"/>
    </source>
</evidence>
<name>A0A7Y9RUP3_9ACTN</name>
<dbReference type="Gene3D" id="1.20.5.3310">
    <property type="match status" value="1"/>
</dbReference>
<keyword evidence="4" id="KW-0653">Protein transport</keyword>
<dbReference type="GO" id="GO:0015031">
    <property type="term" value="P:protein transport"/>
    <property type="evidence" value="ECO:0007669"/>
    <property type="project" value="UniProtKB-KW"/>
</dbReference>
<evidence type="ECO:0000313" key="10">
    <source>
        <dbReference type="EMBL" id="NYG55218.1"/>
    </source>
</evidence>
<evidence type="ECO:0000256" key="9">
    <source>
        <dbReference type="SAM" id="Phobius"/>
    </source>
</evidence>
<dbReference type="PANTHER" id="PTHR33162">
    <property type="entry name" value="SEC-INDEPENDENT PROTEIN TRANSLOCASE PROTEIN TATA, CHLOROPLASTIC"/>
    <property type="match status" value="1"/>
</dbReference>
<evidence type="ECO:0000313" key="11">
    <source>
        <dbReference type="Proteomes" id="UP000544110"/>
    </source>
</evidence>
<evidence type="ECO:0000256" key="4">
    <source>
        <dbReference type="ARBA" id="ARBA00022927"/>
    </source>
</evidence>
<dbReference type="EMBL" id="JACCAC010000001">
    <property type="protein sequence ID" value="NYG55218.1"/>
    <property type="molecule type" value="Genomic_DNA"/>
</dbReference>
<keyword evidence="2" id="KW-0813">Transport</keyword>
<dbReference type="PRINTS" id="PR01506">
    <property type="entry name" value="TATBPROTEIN"/>
</dbReference>
<dbReference type="Pfam" id="PF02416">
    <property type="entry name" value="TatA_B_E"/>
    <property type="match status" value="1"/>
</dbReference>
<dbReference type="GO" id="GO:0016020">
    <property type="term" value="C:membrane"/>
    <property type="evidence" value="ECO:0007669"/>
    <property type="project" value="UniProtKB-SubCell"/>
</dbReference>
<dbReference type="Proteomes" id="UP000544110">
    <property type="component" value="Unassembled WGS sequence"/>
</dbReference>
<dbReference type="RefSeq" id="WP_179517704.1">
    <property type="nucleotide sequence ID" value="NZ_JACCAC010000001.1"/>
</dbReference>
<comment type="subcellular location">
    <subcellularLocation>
        <location evidence="1">Membrane</location>
        <topology evidence="1">Single-pass membrane protein</topology>
    </subcellularLocation>
</comment>
<evidence type="ECO:0000256" key="5">
    <source>
        <dbReference type="ARBA" id="ARBA00022989"/>
    </source>
</evidence>
<feature type="region of interest" description="Disordered" evidence="8">
    <location>
        <begin position="82"/>
        <end position="112"/>
    </location>
</feature>
<keyword evidence="6" id="KW-0811">Translocation</keyword>
<sequence length="112" mass="12548">MFGVGLTEMVVIAFVAIFVFGPDKLPEFARQSGRLIRRVRDLANGARDDLRAELGPAYADLELRDLDPRAIVRKHVMEALAEEDDAEERRRRRRAGAVLGEGEVPPYDVEAT</sequence>
<keyword evidence="7 9" id="KW-0472">Membrane</keyword>
<evidence type="ECO:0000256" key="3">
    <source>
        <dbReference type="ARBA" id="ARBA00022692"/>
    </source>
</evidence>
<feature type="transmembrane region" description="Helical" evidence="9">
    <location>
        <begin position="6"/>
        <end position="25"/>
    </location>
</feature>
<evidence type="ECO:0000256" key="8">
    <source>
        <dbReference type="SAM" id="MobiDB-lite"/>
    </source>
</evidence>
<gene>
    <name evidence="10" type="ORF">BJ989_001522</name>
</gene>
<dbReference type="NCBIfam" id="NF002377">
    <property type="entry name" value="PRK01371.1-4"/>
    <property type="match status" value="1"/>
</dbReference>
<accession>A0A7Y9RUP3</accession>
<dbReference type="AlphaFoldDB" id="A0A7Y9RUP3"/>
<protein>
    <submittedName>
        <fullName evidence="10">Sec-independent protein translocase protein TatB</fullName>
    </submittedName>
</protein>
<dbReference type="InterPro" id="IPR003369">
    <property type="entry name" value="TatA/B/E"/>
</dbReference>
<dbReference type="PANTHER" id="PTHR33162:SF1">
    <property type="entry name" value="SEC-INDEPENDENT PROTEIN TRANSLOCASE PROTEIN TATA, CHLOROPLASTIC"/>
    <property type="match status" value="1"/>
</dbReference>
<keyword evidence="11" id="KW-1185">Reference proteome</keyword>
<keyword evidence="5 9" id="KW-1133">Transmembrane helix</keyword>
<evidence type="ECO:0000256" key="7">
    <source>
        <dbReference type="ARBA" id="ARBA00023136"/>
    </source>
</evidence>
<keyword evidence="3 9" id="KW-0812">Transmembrane</keyword>